<dbReference type="Proteomes" id="UP000823928">
    <property type="component" value="Unassembled WGS sequence"/>
</dbReference>
<name>A0A9D1F0G1_9BACT</name>
<reference evidence="1" key="2">
    <citation type="journal article" date="2021" name="PeerJ">
        <title>Extensive microbial diversity within the chicken gut microbiome revealed by metagenomics and culture.</title>
        <authorList>
            <person name="Gilroy R."/>
            <person name="Ravi A."/>
            <person name="Getino M."/>
            <person name="Pursley I."/>
            <person name="Horton D.L."/>
            <person name="Alikhan N.F."/>
            <person name="Baker D."/>
            <person name="Gharbi K."/>
            <person name="Hall N."/>
            <person name="Watson M."/>
            <person name="Adriaenssens E.M."/>
            <person name="Foster-Nyarko E."/>
            <person name="Jarju S."/>
            <person name="Secka A."/>
            <person name="Antonio M."/>
            <person name="Oren A."/>
            <person name="Chaudhuri R.R."/>
            <person name="La Ragione R."/>
            <person name="Hildebrand F."/>
            <person name="Pallen M.J."/>
        </authorList>
    </citation>
    <scope>NUCLEOTIDE SEQUENCE</scope>
    <source>
        <strain evidence="1">6276</strain>
    </source>
</reference>
<reference evidence="1" key="1">
    <citation type="submission" date="2020-10" db="EMBL/GenBank/DDBJ databases">
        <authorList>
            <person name="Gilroy R."/>
        </authorList>
    </citation>
    <scope>NUCLEOTIDE SEQUENCE</scope>
    <source>
        <strain evidence="1">6276</strain>
    </source>
</reference>
<organism evidence="1 2">
    <name type="scientific">Candidatus Scatousia excrementigallinarum</name>
    <dbReference type="NCBI Taxonomy" id="2840935"/>
    <lineage>
        <taxon>Bacteria</taxon>
        <taxon>Candidatus Scatousia</taxon>
    </lineage>
</organism>
<feature type="non-terminal residue" evidence="1">
    <location>
        <position position="1"/>
    </location>
</feature>
<accession>A0A9D1F0G1</accession>
<proteinExistence type="predicted"/>
<evidence type="ECO:0000313" key="2">
    <source>
        <dbReference type="Proteomes" id="UP000823928"/>
    </source>
</evidence>
<gene>
    <name evidence="1" type="ORF">IAC10_10830</name>
</gene>
<sequence length="250" mass="27784">KTITQQQPQIQSVQNTSPQALQQNYVTPPAINIPPQNPNYAGVNIQIFNPSVATPGGPSPVYNVNAPSYQSGQAPTGCYPSNYYTQQFNNTTPLGAVENKQPQTAETKKDEAKKTEKRQIVQLTDEYIKTLENYLNNQDKEVRMMGAKEVVARLQEDDSRKEDPALTALVNKMLQDPYQPVKMLALGVLDSRQCTGNDYTVGVLQKMQTGQTSYGQDAKTAANILLKMAGKNVEKEFEVKDKPKKTEDKK</sequence>
<evidence type="ECO:0000313" key="1">
    <source>
        <dbReference type="EMBL" id="HIS37104.1"/>
    </source>
</evidence>
<dbReference type="AlphaFoldDB" id="A0A9D1F0G1"/>
<comment type="caution">
    <text evidence="1">The sequence shown here is derived from an EMBL/GenBank/DDBJ whole genome shotgun (WGS) entry which is preliminary data.</text>
</comment>
<dbReference type="EMBL" id="DVIU01000212">
    <property type="protein sequence ID" value="HIS37104.1"/>
    <property type="molecule type" value="Genomic_DNA"/>
</dbReference>
<protein>
    <submittedName>
        <fullName evidence="1">Uncharacterized protein</fullName>
    </submittedName>
</protein>